<comment type="caution">
    <text evidence="2">The sequence shown here is derived from an EMBL/GenBank/DDBJ whole genome shotgun (WGS) entry which is preliminary data.</text>
</comment>
<dbReference type="InterPro" id="IPR011990">
    <property type="entry name" value="TPR-like_helical_dom_sf"/>
</dbReference>
<feature type="region of interest" description="Disordered" evidence="1">
    <location>
        <begin position="595"/>
        <end position="627"/>
    </location>
</feature>
<feature type="compositionally biased region" description="Pro residues" evidence="1">
    <location>
        <begin position="459"/>
        <end position="469"/>
    </location>
</feature>
<organism evidence="2 3">
    <name type="scientific">Prorocentrum cordatum</name>
    <dbReference type="NCBI Taxonomy" id="2364126"/>
    <lineage>
        <taxon>Eukaryota</taxon>
        <taxon>Sar</taxon>
        <taxon>Alveolata</taxon>
        <taxon>Dinophyceae</taxon>
        <taxon>Prorocentrales</taxon>
        <taxon>Prorocentraceae</taxon>
        <taxon>Prorocentrum</taxon>
    </lineage>
</organism>
<protein>
    <submittedName>
        <fullName evidence="2">Uncharacterized protein</fullName>
    </submittedName>
</protein>
<dbReference type="Gene3D" id="1.25.40.10">
    <property type="entry name" value="Tetratricopeptide repeat domain"/>
    <property type="match status" value="1"/>
</dbReference>
<name>A0ABN9T297_9DINO</name>
<feature type="region of interest" description="Disordered" evidence="1">
    <location>
        <begin position="400"/>
        <end position="481"/>
    </location>
</feature>
<accession>A0ABN9T297</accession>
<dbReference type="Proteomes" id="UP001189429">
    <property type="component" value="Unassembled WGS sequence"/>
</dbReference>
<gene>
    <name evidence="2" type="ORF">PCOR1329_LOCUS34861</name>
</gene>
<keyword evidence="3" id="KW-1185">Reference proteome</keyword>
<evidence type="ECO:0000313" key="3">
    <source>
        <dbReference type="Proteomes" id="UP001189429"/>
    </source>
</evidence>
<feature type="compositionally biased region" description="Low complexity" evidence="1">
    <location>
        <begin position="422"/>
        <end position="458"/>
    </location>
</feature>
<proteinExistence type="predicted"/>
<dbReference type="SUPFAM" id="SSF48452">
    <property type="entry name" value="TPR-like"/>
    <property type="match status" value="1"/>
</dbReference>
<evidence type="ECO:0000256" key="1">
    <source>
        <dbReference type="SAM" id="MobiDB-lite"/>
    </source>
</evidence>
<sequence length="738" mass="80410">MNLSNTGVEMNLRLYLLLCGSVSLRFARLTKLSGLAVRAEVLSKTSTYPVEAPDISRPGAAPRPWEELRIQALDKHPEAPAVQHPAAEAHVSKALTHRFAVLSQAPECNGSVNETLPVDEVPMAPIIAGAFLGPPEARDGWHLGSVDGSGGAFSADPRLRRLWFEYWRVLGAREGRLSYLKVKSHATDPEEVMRQVVPHPVSWLSQWHDPREWRRQRCVLLSNTAQVQVALADWPEVVRLASLALEDDPDHAKSSLRLARAHMEMCELEDAAQAVDVALSRLAARQGAADDAARLELSKVAEELSKALPGWRWTCSRPKLAEQRKGQEDFEKRIVGVWEYGQAVGQKNSFQIRLEPWGALVFQEESIKIDLMRKGLLRWRGELELVSGMVLNLSYEPGSDVMTTEFIPPPDVPEEQRWKGPSRFTATRSASAAPEAAPTAAAEEPPSSPRRPAADQVAPPEPPAPPPAAPELSEEERAALATQGVPTELWLAGRPELRGRYALVAGRIAGDRPIFRREPQAGSSTGELFLWSRGGNWGVTASLHASSLAAPFLARCPDPSGRARHPLELRRPRWQVRTGRGQEELDASMELTAEPPVAASSSTALAEAPGARAGGSSTLDEAAAGPPPPAVEIRGRVGEHSQVNGVYALSGSSWEGRPVYWQREQERQERPLALFWENGYWTVAAEACSLPRSLARCPAAAGSGAAAGPVSAVRGAWEFLCGERLLGAMVTSETRVYK</sequence>
<reference evidence="2" key="1">
    <citation type="submission" date="2023-10" db="EMBL/GenBank/DDBJ databases">
        <authorList>
            <person name="Chen Y."/>
            <person name="Shah S."/>
            <person name="Dougan E. K."/>
            <person name="Thang M."/>
            <person name="Chan C."/>
        </authorList>
    </citation>
    <scope>NUCLEOTIDE SEQUENCE [LARGE SCALE GENOMIC DNA]</scope>
</reference>
<dbReference type="EMBL" id="CAUYUJ010014270">
    <property type="protein sequence ID" value="CAK0839089.1"/>
    <property type="molecule type" value="Genomic_DNA"/>
</dbReference>
<feature type="non-terminal residue" evidence="2">
    <location>
        <position position="738"/>
    </location>
</feature>
<evidence type="ECO:0000313" key="2">
    <source>
        <dbReference type="EMBL" id="CAK0839089.1"/>
    </source>
</evidence>